<dbReference type="PANTHER" id="PTHR37937">
    <property type="entry name" value="CONJUGATIVE TRANSFER: DNA TRANSPORT"/>
    <property type="match status" value="1"/>
</dbReference>
<dbReference type="Pfam" id="PF02534">
    <property type="entry name" value="T4SS-DNA_transf"/>
    <property type="match status" value="1"/>
</dbReference>
<accession>A0ABP8HUV8</accession>
<dbReference type="InterPro" id="IPR051539">
    <property type="entry name" value="T4SS-coupling_protein"/>
</dbReference>
<evidence type="ECO:0000256" key="5">
    <source>
        <dbReference type="ARBA" id="ARBA00022989"/>
    </source>
</evidence>
<evidence type="ECO:0000256" key="2">
    <source>
        <dbReference type="ARBA" id="ARBA00008806"/>
    </source>
</evidence>
<evidence type="ECO:0000256" key="7">
    <source>
        <dbReference type="SAM" id="Phobius"/>
    </source>
</evidence>
<keyword evidence="9" id="KW-1185">Reference proteome</keyword>
<evidence type="ECO:0008006" key="10">
    <source>
        <dbReference type="Google" id="ProtNLM"/>
    </source>
</evidence>
<dbReference type="RefSeq" id="WP_345538659.1">
    <property type="nucleotide sequence ID" value="NZ_BAABGJ010000027.1"/>
</dbReference>
<dbReference type="PANTHER" id="PTHR37937:SF1">
    <property type="entry name" value="CONJUGATIVE TRANSFER: DNA TRANSPORT"/>
    <property type="match status" value="1"/>
</dbReference>
<comment type="subcellular location">
    <subcellularLocation>
        <location evidence="1">Cell membrane</location>
        <topology evidence="1">Multi-pass membrane protein</topology>
    </subcellularLocation>
</comment>
<evidence type="ECO:0000256" key="6">
    <source>
        <dbReference type="ARBA" id="ARBA00023136"/>
    </source>
</evidence>
<name>A0ABP8HUV8_9BURK</name>
<gene>
    <name evidence="8" type="ORF">GCM10023165_28570</name>
</gene>
<dbReference type="SUPFAM" id="SSF52540">
    <property type="entry name" value="P-loop containing nucleoside triphosphate hydrolases"/>
    <property type="match status" value="1"/>
</dbReference>
<dbReference type="InterPro" id="IPR027417">
    <property type="entry name" value="P-loop_NTPase"/>
</dbReference>
<evidence type="ECO:0000256" key="3">
    <source>
        <dbReference type="ARBA" id="ARBA00022475"/>
    </source>
</evidence>
<dbReference type="Gene3D" id="3.40.50.300">
    <property type="entry name" value="P-loop containing nucleotide triphosphate hydrolases"/>
    <property type="match status" value="1"/>
</dbReference>
<protein>
    <recommendedName>
        <fullName evidence="10">Type IV secretory system conjugative DNA transfer family protein</fullName>
    </recommendedName>
</protein>
<dbReference type="InterPro" id="IPR003688">
    <property type="entry name" value="TraG/VirD4"/>
</dbReference>
<evidence type="ECO:0000313" key="9">
    <source>
        <dbReference type="Proteomes" id="UP001500975"/>
    </source>
</evidence>
<evidence type="ECO:0000256" key="4">
    <source>
        <dbReference type="ARBA" id="ARBA00022692"/>
    </source>
</evidence>
<evidence type="ECO:0000313" key="8">
    <source>
        <dbReference type="EMBL" id="GAA4344964.1"/>
    </source>
</evidence>
<reference evidence="9" key="1">
    <citation type="journal article" date="2019" name="Int. J. Syst. Evol. Microbiol.">
        <title>The Global Catalogue of Microorganisms (GCM) 10K type strain sequencing project: providing services to taxonomists for standard genome sequencing and annotation.</title>
        <authorList>
            <consortium name="The Broad Institute Genomics Platform"/>
            <consortium name="The Broad Institute Genome Sequencing Center for Infectious Disease"/>
            <person name="Wu L."/>
            <person name="Ma J."/>
        </authorList>
    </citation>
    <scope>NUCLEOTIDE SEQUENCE [LARGE SCALE GENOMIC DNA]</scope>
    <source>
        <strain evidence="9">JCM 17804</strain>
    </source>
</reference>
<proteinExistence type="inferred from homology"/>
<keyword evidence="3" id="KW-1003">Cell membrane</keyword>
<organism evidence="8 9">
    <name type="scientific">Variovorax defluvii</name>
    <dbReference type="NCBI Taxonomy" id="913761"/>
    <lineage>
        <taxon>Bacteria</taxon>
        <taxon>Pseudomonadati</taxon>
        <taxon>Pseudomonadota</taxon>
        <taxon>Betaproteobacteria</taxon>
        <taxon>Burkholderiales</taxon>
        <taxon>Comamonadaceae</taxon>
        <taxon>Variovorax</taxon>
    </lineage>
</organism>
<dbReference type="Proteomes" id="UP001500975">
    <property type="component" value="Unassembled WGS sequence"/>
</dbReference>
<keyword evidence="6 7" id="KW-0472">Membrane</keyword>
<sequence>MSPSLLTRFIGNRSFVFMRLRQWTIAMAAVAIAAALAGMTRYRPHVYWVSAAIVLGCAFFLVMGEVGRIGRAHRFRMLPPGRGSLGHRQASDNHRLAALSELFAWRWSHWPGAIRYGTVLHEHRIFGFPSGLIVAGPKGDPRHAVTIAGARSGKGRAMLVPNLLEYQGSALVIDPKGQLAAITANARGKGSSRVTQFLGQDVFLIDPENIVKEHPVKSSFNPMSDVVESNPMALRFAKIIAESLVPQTSGGDASAEYFQTQARMLLTATILHVATVEPEDLRHLVHVRHLLTVGDIDGLAVLESSASQAGILCPAADGVEALLIFMSENDAFRGEIQGVARALQGKGSDERGGVLGVLANALSFIGTPGIRELLDGSAGPPLELRALRERPTTVYVCLSNTALQREDRGLMLMLLELTTVTLEREPRRKGDWPVLIAMDEFFSLGYLKTIDIGIGAFAGYGILLWPVVQSVTQLQQHYPKTWQNLLANCRAQQYFGQLDPETHEYLSQRMAGIYSKVDLSSSFFALEERRQIVTFADRPACLLQLTYYDEEYGKNRYDIDPYL</sequence>
<evidence type="ECO:0000256" key="1">
    <source>
        <dbReference type="ARBA" id="ARBA00004651"/>
    </source>
</evidence>
<keyword evidence="5 7" id="KW-1133">Transmembrane helix</keyword>
<dbReference type="EMBL" id="BAABGJ010000027">
    <property type="protein sequence ID" value="GAA4344964.1"/>
    <property type="molecule type" value="Genomic_DNA"/>
</dbReference>
<dbReference type="CDD" id="cd01127">
    <property type="entry name" value="TrwB_TraG_TraD_VirD4"/>
    <property type="match status" value="2"/>
</dbReference>
<comment type="similarity">
    <text evidence="2">Belongs to the VirD4/TraG family.</text>
</comment>
<feature type="transmembrane region" description="Helical" evidence="7">
    <location>
        <begin position="20"/>
        <end position="40"/>
    </location>
</feature>
<comment type="caution">
    <text evidence="8">The sequence shown here is derived from an EMBL/GenBank/DDBJ whole genome shotgun (WGS) entry which is preliminary data.</text>
</comment>
<keyword evidence="4 7" id="KW-0812">Transmembrane</keyword>
<feature type="transmembrane region" description="Helical" evidence="7">
    <location>
        <begin position="46"/>
        <end position="67"/>
    </location>
</feature>